<gene>
    <name evidence="1" type="ORF">SLEP1_g8606</name>
</gene>
<keyword evidence="2" id="KW-1185">Reference proteome</keyword>
<dbReference type="Proteomes" id="UP001054252">
    <property type="component" value="Unassembled WGS sequence"/>
</dbReference>
<name>A0AAV5IC24_9ROSI</name>
<sequence length="64" mass="7137">MSNKARGVPANAVARGPRGTRLIPKRGQIKSRIAVNAFHSIVSVLARASSHRYHSHRRSYLMED</sequence>
<comment type="caution">
    <text evidence="1">The sequence shown here is derived from an EMBL/GenBank/DDBJ whole genome shotgun (WGS) entry which is preliminary data.</text>
</comment>
<proteinExistence type="predicted"/>
<accession>A0AAV5IC24</accession>
<dbReference type="AlphaFoldDB" id="A0AAV5IC24"/>
<evidence type="ECO:0000313" key="1">
    <source>
        <dbReference type="EMBL" id="GKU95219.1"/>
    </source>
</evidence>
<evidence type="ECO:0000313" key="2">
    <source>
        <dbReference type="Proteomes" id="UP001054252"/>
    </source>
</evidence>
<organism evidence="1 2">
    <name type="scientific">Rubroshorea leprosula</name>
    <dbReference type="NCBI Taxonomy" id="152421"/>
    <lineage>
        <taxon>Eukaryota</taxon>
        <taxon>Viridiplantae</taxon>
        <taxon>Streptophyta</taxon>
        <taxon>Embryophyta</taxon>
        <taxon>Tracheophyta</taxon>
        <taxon>Spermatophyta</taxon>
        <taxon>Magnoliopsida</taxon>
        <taxon>eudicotyledons</taxon>
        <taxon>Gunneridae</taxon>
        <taxon>Pentapetalae</taxon>
        <taxon>rosids</taxon>
        <taxon>malvids</taxon>
        <taxon>Malvales</taxon>
        <taxon>Dipterocarpaceae</taxon>
        <taxon>Rubroshorea</taxon>
    </lineage>
</organism>
<dbReference type="EMBL" id="BPVZ01000009">
    <property type="protein sequence ID" value="GKU95219.1"/>
    <property type="molecule type" value="Genomic_DNA"/>
</dbReference>
<reference evidence="1 2" key="1">
    <citation type="journal article" date="2021" name="Commun. Biol.">
        <title>The genome of Shorea leprosula (Dipterocarpaceae) highlights the ecological relevance of drought in aseasonal tropical rainforests.</title>
        <authorList>
            <person name="Ng K.K.S."/>
            <person name="Kobayashi M.J."/>
            <person name="Fawcett J.A."/>
            <person name="Hatakeyama M."/>
            <person name="Paape T."/>
            <person name="Ng C.H."/>
            <person name="Ang C.C."/>
            <person name="Tnah L.H."/>
            <person name="Lee C.T."/>
            <person name="Nishiyama T."/>
            <person name="Sese J."/>
            <person name="O'Brien M.J."/>
            <person name="Copetti D."/>
            <person name="Mohd Noor M.I."/>
            <person name="Ong R.C."/>
            <person name="Putra M."/>
            <person name="Sireger I.Z."/>
            <person name="Indrioko S."/>
            <person name="Kosugi Y."/>
            <person name="Izuno A."/>
            <person name="Isagi Y."/>
            <person name="Lee S.L."/>
            <person name="Shimizu K.K."/>
        </authorList>
    </citation>
    <scope>NUCLEOTIDE SEQUENCE [LARGE SCALE GENOMIC DNA]</scope>
    <source>
        <strain evidence="1">214</strain>
    </source>
</reference>
<protein>
    <submittedName>
        <fullName evidence="1">Uncharacterized protein</fullName>
    </submittedName>
</protein>